<evidence type="ECO:0000313" key="1">
    <source>
        <dbReference type="EMBL" id="CAF4180424.1"/>
    </source>
</evidence>
<evidence type="ECO:0000313" key="2">
    <source>
        <dbReference type="Proteomes" id="UP000663842"/>
    </source>
</evidence>
<name>A0A820ANZ6_9BILA</name>
<comment type="caution">
    <text evidence="1">The sequence shown here is derived from an EMBL/GenBank/DDBJ whole genome shotgun (WGS) entry which is preliminary data.</text>
</comment>
<reference evidence="1" key="1">
    <citation type="submission" date="2021-02" db="EMBL/GenBank/DDBJ databases">
        <authorList>
            <person name="Nowell W R."/>
        </authorList>
    </citation>
    <scope>NUCLEOTIDE SEQUENCE</scope>
</reference>
<sequence>GQGLSFMVPAENNSGHNPQIPVHPFVPVINYPTNISPSDLAPILVSATLSSYISGY</sequence>
<proteinExistence type="predicted"/>
<gene>
    <name evidence="1" type="ORF">UXM345_LOCUS26822</name>
</gene>
<dbReference type="AlphaFoldDB" id="A0A820ANZ6"/>
<dbReference type="Proteomes" id="UP000663842">
    <property type="component" value="Unassembled WGS sequence"/>
</dbReference>
<protein>
    <submittedName>
        <fullName evidence="1">Uncharacterized protein</fullName>
    </submittedName>
</protein>
<dbReference type="EMBL" id="CAJOBF010005584">
    <property type="protein sequence ID" value="CAF4180424.1"/>
    <property type="molecule type" value="Genomic_DNA"/>
</dbReference>
<feature type="non-terminal residue" evidence="1">
    <location>
        <position position="1"/>
    </location>
</feature>
<organism evidence="1 2">
    <name type="scientific">Rotaria magnacalcarata</name>
    <dbReference type="NCBI Taxonomy" id="392030"/>
    <lineage>
        <taxon>Eukaryota</taxon>
        <taxon>Metazoa</taxon>
        <taxon>Spiralia</taxon>
        <taxon>Gnathifera</taxon>
        <taxon>Rotifera</taxon>
        <taxon>Eurotatoria</taxon>
        <taxon>Bdelloidea</taxon>
        <taxon>Philodinida</taxon>
        <taxon>Philodinidae</taxon>
        <taxon>Rotaria</taxon>
    </lineage>
</organism>
<accession>A0A820ANZ6</accession>